<keyword evidence="1" id="KW-0560">Oxidoreductase</keyword>
<proteinExistence type="predicted"/>
<dbReference type="GO" id="GO:0005506">
    <property type="term" value="F:iron ion binding"/>
    <property type="evidence" value="ECO:0007669"/>
    <property type="project" value="UniProtKB-ARBA"/>
</dbReference>
<protein>
    <submittedName>
        <fullName evidence="1">Phytanoyl-CoA dioxygenase PhyH</fullName>
    </submittedName>
</protein>
<dbReference type="InterPro" id="IPR008775">
    <property type="entry name" value="Phytyl_CoA_dOase-like"/>
</dbReference>
<evidence type="ECO:0000313" key="1">
    <source>
        <dbReference type="EMBL" id="TWI19716.1"/>
    </source>
</evidence>
<reference evidence="1 2" key="1">
    <citation type="journal article" date="2015" name="Stand. Genomic Sci.">
        <title>Genomic Encyclopedia of Bacterial and Archaeal Type Strains, Phase III: the genomes of soil and plant-associated and newly described type strains.</title>
        <authorList>
            <person name="Whitman W.B."/>
            <person name="Woyke T."/>
            <person name="Klenk H.P."/>
            <person name="Zhou Y."/>
            <person name="Lilburn T.G."/>
            <person name="Beck B.J."/>
            <person name="De Vos P."/>
            <person name="Vandamme P."/>
            <person name="Eisen J.A."/>
            <person name="Garrity G."/>
            <person name="Hugenholtz P."/>
            <person name="Kyrpides N.C."/>
        </authorList>
    </citation>
    <scope>NUCLEOTIDE SEQUENCE [LARGE SCALE GENOMIC DNA]</scope>
    <source>
        <strain evidence="1 2">CGMCC 1.2546</strain>
    </source>
</reference>
<dbReference type="Gene3D" id="2.60.120.620">
    <property type="entry name" value="q2cbj1_9rhob like domain"/>
    <property type="match status" value="1"/>
</dbReference>
<dbReference type="SUPFAM" id="SSF51197">
    <property type="entry name" value="Clavaminate synthase-like"/>
    <property type="match status" value="1"/>
</dbReference>
<dbReference type="PANTHER" id="PTHR20883">
    <property type="entry name" value="PHYTANOYL-COA DIOXYGENASE DOMAIN CONTAINING 1"/>
    <property type="match status" value="1"/>
</dbReference>
<keyword evidence="1" id="KW-0223">Dioxygenase</keyword>
<keyword evidence="2" id="KW-1185">Reference proteome</keyword>
<dbReference type="Pfam" id="PF05721">
    <property type="entry name" value="PhyH"/>
    <property type="match status" value="1"/>
</dbReference>
<dbReference type="GO" id="GO:0016706">
    <property type="term" value="F:2-oxoglutarate-dependent dioxygenase activity"/>
    <property type="evidence" value="ECO:0007669"/>
    <property type="project" value="UniProtKB-ARBA"/>
</dbReference>
<sequence length="314" mass="34893">MSTVSHDVVDANDTRCFVNPVDIPLEKSERFKENGFIKIEGLLSPACIQALREAALLHVRSASDFDTNYGSEFKRLTYGLGQTGVLRRIYTANSFRKIVVSLIGNPLIMSEGLALELRKGETGFTWHYDSVSFRFIRPIDPGYSIWIPLNNIDPDRDGGGMAYIPENLLSGVFNYQLSSLLSKKISKGDDISAMSSSLQKVFSTSSLLKEIFEENKVEDEFSLGDVLLFTKSVWHRTSPLKQSGPNSRLAVAIRLLDWRSRLDSGMFEGETHSGGGMGMGVNWGNPKQTIYGSQFVDIADGDELRNSRFCGPII</sequence>
<comment type="caution">
    <text evidence="1">The sequence shown here is derived from an EMBL/GenBank/DDBJ whole genome shotgun (WGS) entry which is preliminary data.</text>
</comment>
<gene>
    <name evidence="1" type="ORF">IQ26_07082</name>
</gene>
<dbReference type="AlphaFoldDB" id="A0A562MIK6"/>
<evidence type="ECO:0000313" key="2">
    <source>
        <dbReference type="Proteomes" id="UP000317122"/>
    </source>
</evidence>
<dbReference type="Proteomes" id="UP000317122">
    <property type="component" value="Unassembled WGS sequence"/>
</dbReference>
<dbReference type="PANTHER" id="PTHR20883:SF46">
    <property type="entry name" value="PHYTANOYL-COA HYDROXYLASE"/>
    <property type="match status" value="1"/>
</dbReference>
<accession>A0A562MIK6</accession>
<name>A0A562MIK6_9HYPH</name>
<dbReference type="EMBL" id="VLKT01000081">
    <property type="protein sequence ID" value="TWI19716.1"/>
    <property type="molecule type" value="Genomic_DNA"/>
</dbReference>
<organism evidence="1 2">
    <name type="scientific">Mesorhizobium tianshanense</name>
    <dbReference type="NCBI Taxonomy" id="39844"/>
    <lineage>
        <taxon>Bacteria</taxon>
        <taxon>Pseudomonadati</taxon>
        <taxon>Pseudomonadota</taxon>
        <taxon>Alphaproteobacteria</taxon>
        <taxon>Hyphomicrobiales</taxon>
        <taxon>Phyllobacteriaceae</taxon>
        <taxon>Mesorhizobium</taxon>
    </lineage>
</organism>